<organism evidence="1 2">
    <name type="scientific">Chondrus crispus</name>
    <name type="common">Carrageen Irish moss</name>
    <name type="synonym">Polymorpha crispa</name>
    <dbReference type="NCBI Taxonomy" id="2769"/>
    <lineage>
        <taxon>Eukaryota</taxon>
        <taxon>Rhodophyta</taxon>
        <taxon>Florideophyceae</taxon>
        <taxon>Rhodymeniophycidae</taxon>
        <taxon>Gigartinales</taxon>
        <taxon>Gigartinaceae</taxon>
        <taxon>Chondrus</taxon>
    </lineage>
</organism>
<reference evidence="2" key="1">
    <citation type="journal article" date="2013" name="Proc. Natl. Acad. Sci. U.S.A.">
        <title>Genome structure and metabolic features in the red seaweed Chondrus crispus shed light on evolution of the Archaeplastida.</title>
        <authorList>
            <person name="Collen J."/>
            <person name="Porcel B."/>
            <person name="Carre W."/>
            <person name="Ball S.G."/>
            <person name="Chaparro C."/>
            <person name="Tonon T."/>
            <person name="Barbeyron T."/>
            <person name="Michel G."/>
            <person name="Noel B."/>
            <person name="Valentin K."/>
            <person name="Elias M."/>
            <person name="Artiguenave F."/>
            <person name="Arun A."/>
            <person name="Aury J.M."/>
            <person name="Barbosa-Neto J.F."/>
            <person name="Bothwell J.H."/>
            <person name="Bouget F.Y."/>
            <person name="Brillet L."/>
            <person name="Cabello-Hurtado F."/>
            <person name="Capella-Gutierrez S."/>
            <person name="Charrier B."/>
            <person name="Cladiere L."/>
            <person name="Cock J.M."/>
            <person name="Coelho S.M."/>
            <person name="Colleoni C."/>
            <person name="Czjzek M."/>
            <person name="Da Silva C."/>
            <person name="Delage L."/>
            <person name="Denoeud F."/>
            <person name="Deschamps P."/>
            <person name="Dittami S.M."/>
            <person name="Gabaldon T."/>
            <person name="Gachon C.M."/>
            <person name="Groisillier A."/>
            <person name="Herve C."/>
            <person name="Jabbari K."/>
            <person name="Katinka M."/>
            <person name="Kloareg B."/>
            <person name="Kowalczyk N."/>
            <person name="Labadie K."/>
            <person name="Leblanc C."/>
            <person name="Lopez P.J."/>
            <person name="McLachlan D.H."/>
            <person name="Meslet-Cladiere L."/>
            <person name="Moustafa A."/>
            <person name="Nehr Z."/>
            <person name="Nyvall Collen P."/>
            <person name="Panaud O."/>
            <person name="Partensky F."/>
            <person name="Poulain J."/>
            <person name="Rensing S.A."/>
            <person name="Rousvoal S."/>
            <person name="Samson G."/>
            <person name="Symeonidi A."/>
            <person name="Weissenbach J."/>
            <person name="Zambounis A."/>
            <person name="Wincker P."/>
            <person name="Boyen C."/>
        </authorList>
    </citation>
    <scope>NUCLEOTIDE SEQUENCE [LARGE SCALE GENOMIC DNA]</scope>
    <source>
        <strain evidence="2">cv. Stackhouse</strain>
    </source>
</reference>
<evidence type="ECO:0000313" key="1">
    <source>
        <dbReference type="EMBL" id="CDF38579.1"/>
    </source>
</evidence>
<protein>
    <submittedName>
        <fullName evidence="1">Uncharacterized protein</fullName>
    </submittedName>
</protein>
<proteinExistence type="predicted"/>
<name>R7QKH7_CHOCR</name>
<sequence>MQVSERNVLMEARSFITGENAFPQVCAIRVQRL</sequence>
<dbReference type="RefSeq" id="XP_005718484.1">
    <property type="nucleotide sequence ID" value="XM_005718427.1"/>
</dbReference>
<dbReference type="KEGG" id="ccp:CHC_T00001163001"/>
<dbReference type="GeneID" id="17326205"/>
<gene>
    <name evidence="1" type="ORF">CHC_T00001163001</name>
</gene>
<dbReference type="Gramene" id="CDF38579">
    <property type="protein sequence ID" value="CDF38579"/>
    <property type="gene ID" value="CHC_T00001163001"/>
</dbReference>
<dbReference type="AlphaFoldDB" id="R7QKH7"/>
<evidence type="ECO:0000313" key="2">
    <source>
        <dbReference type="Proteomes" id="UP000012073"/>
    </source>
</evidence>
<accession>R7QKH7</accession>
<dbReference type="Proteomes" id="UP000012073">
    <property type="component" value="Unassembled WGS sequence"/>
</dbReference>
<dbReference type="EMBL" id="HG001947">
    <property type="protein sequence ID" value="CDF38579.1"/>
    <property type="molecule type" value="Genomic_DNA"/>
</dbReference>
<keyword evidence="2" id="KW-1185">Reference proteome</keyword>